<evidence type="ECO:0000256" key="13">
    <source>
        <dbReference type="ARBA" id="ARBA00023316"/>
    </source>
</evidence>
<accession>A0A9D1Y9Q3</accession>
<evidence type="ECO:0000256" key="1">
    <source>
        <dbReference type="ARBA" id="ARBA00004651"/>
    </source>
</evidence>
<name>A0A9D1Y9Q3_9FIRM</name>
<comment type="catalytic activity">
    <reaction evidence="16 17">
        <text>di-trans,octa-cis-undecaprenyl diphosphate + H2O = di-trans,octa-cis-undecaprenyl phosphate + phosphate + H(+)</text>
        <dbReference type="Rhea" id="RHEA:28094"/>
        <dbReference type="ChEBI" id="CHEBI:15377"/>
        <dbReference type="ChEBI" id="CHEBI:15378"/>
        <dbReference type="ChEBI" id="CHEBI:43474"/>
        <dbReference type="ChEBI" id="CHEBI:58405"/>
        <dbReference type="ChEBI" id="CHEBI:60392"/>
        <dbReference type="EC" id="3.6.1.27"/>
    </reaction>
</comment>
<keyword evidence="6 17" id="KW-0812">Transmembrane</keyword>
<keyword evidence="9 17" id="KW-0573">Peptidoglycan synthesis</keyword>
<dbReference type="PANTHER" id="PTHR30622:SF2">
    <property type="entry name" value="UNDECAPRENYL-DIPHOSPHATASE"/>
    <property type="match status" value="1"/>
</dbReference>
<evidence type="ECO:0000256" key="9">
    <source>
        <dbReference type="ARBA" id="ARBA00022984"/>
    </source>
</evidence>
<evidence type="ECO:0000256" key="10">
    <source>
        <dbReference type="ARBA" id="ARBA00022989"/>
    </source>
</evidence>
<comment type="miscellaneous">
    <text evidence="17">Bacitracin is thought to be involved in the inhibition of peptidoglycan synthesis by sequestering undecaprenyl diphosphate, thereby reducing the pool of lipid carrier available.</text>
</comment>
<evidence type="ECO:0000256" key="2">
    <source>
        <dbReference type="ARBA" id="ARBA00010621"/>
    </source>
</evidence>
<evidence type="ECO:0000256" key="12">
    <source>
        <dbReference type="ARBA" id="ARBA00023251"/>
    </source>
</evidence>
<keyword evidence="12 17" id="KW-0046">Antibiotic resistance</keyword>
<feature type="transmembrane region" description="Helical" evidence="17">
    <location>
        <begin position="260"/>
        <end position="281"/>
    </location>
</feature>
<protein>
    <recommendedName>
        <fullName evidence="4 17">Undecaprenyl-diphosphatase</fullName>
        <ecNumber evidence="3 17">3.6.1.27</ecNumber>
    </recommendedName>
    <alternativeName>
        <fullName evidence="15 17">Bacitracin resistance protein</fullName>
    </alternativeName>
    <alternativeName>
        <fullName evidence="14 17">Undecaprenyl pyrophosphate phosphatase</fullName>
    </alternativeName>
</protein>
<keyword evidence="11 17" id="KW-0472">Membrane</keyword>
<proteinExistence type="inferred from homology"/>
<dbReference type="GO" id="GO:0009252">
    <property type="term" value="P:peptidoglycan biosynthetic process"/>
    <property type="evidence" value="ECO:0007669"/>
    <property type="project" value="UniProtKB-KW"/>
</dbReference>
<evidence type="ECO:0000313" key="19">
    <source>
        <dbReference type="Proteomes" id="UP000823868"/>
    </source>
</evidence>
<keyword evidence="10 17" id="KW-1133">Transmembrane helix</keyword>
<evidence type="ECO:0000313" key="18">
    <source>
        <dbReference type="EMBL" id="HIY22041.1"/>
    </source>
</evidence>
<comment type="caution">
    <text evidence="18">The sequence shown here is derived from an EMBL/GenBank/DDBJ whole genome shotgun (WGS) entry which is preliminary data.</text>
</comment>
<feature type="transmembrane region" description="Helical" evidence="17">
    <location>
        <begin position="120"/>
        <end position="140"/>
    </location>
</feature>
<keyword evidence="5 17" id="KW-1003">Cell membrane</keyword>
<gene>
    <name evidence="17" type="primary">uppP</name>
    <name evidence="18" type="ORF">H9841_09100</name>
</gene>
<keyword evidence="7 17" id="KW-0378">Hydrolase</keyword>
<reference evidence="18" key="2">
    <citation type="submission" date="2021-04" db="EMBL/GenBank/DDBJ databases">
        <authorList>
            <person name="Gilroy R."/>
        </authorList>
    </citation>
    <scope>NUCLEOTIDE SEQUENCE</scope>
    <source>
        <strain evidence="18">ChiBcec16_6824</strain>
    </source>
</reference>
<dbReference type="EMBL" id="DXDX01000168">
    <property type="protein sequence ID" value="HIY22041.1"/>
    <property type="molecule type" value="Genomic_DNA"/>
</dbReference>
<dbReference type="PANTHER" id="PTHR30622">
    <property type="entry name" value="UNDECAPRENYL-DIPHOSPHATASE"/>
    <property type="match status" value="1"/>
</dbReference>
<dbReference type="AlphaFoldDB" id="A0A9D1Y9Q3"/>
<evidence type="ECO:0000256" key="4">
    <source>
        <dbReference type="ARBA" id="ARBA00021581"/>
    </source>
</evidence>
<evidence type="ECO:0000256" key="8">
    <source>
        <dbReference type="ARBA" id="ARBA00022960"/>
    </source>
</evidence>
<dbReference type="GO" id="GO:0005886">
    <property type="term" value="C:plasma membrane"/>
    <property type="evidence" value="ECO:0007669"/>
    <property type="project" value="UniProtKB-SubCell"/>
</dbReference>
<evidence type="ECO:0000256" key="11">
    <source>
        <dbReference type="ARBA" id="ARBA00023136"/>
    </source>
</evidence>
<dbReference type="GO" id="GO:0050380">
    <property type="term" value="F:undecaprenyl-diphosphatase activity"/>
    <property type="evidence" value="ECO:0007669"/>
    <property type="project" value="UniProtKB-UniRule"/>
</dbReference>
<feature type="transmembrane region" description="Helical" evidence="17">
    <location>
        <begin position="42"/>
        <end position="63"/>
    </location>
</feature>
<dbReference type="GO" id="GO:0008360">
    <property type="term" value="P:regulation of cell shape"/>
    <property type="evidence" value="ECO:0007669"/>
    <property type="project" value="UniProtKB-KW"/>
</dbReference>
<evidence type="ECO:0000256" key="14">
    <source>
        <dbReference type="ARBA" id="ARBA00032707"/>
    </source>
</evidence>
<keyword evidence="8 17" id="KW-0133">Cell shape</keyword>
<comment type="subcellular location">
    <subcellularLocation>
        <location evidence="1 17">Cell membrane</location>
        <topology evidence="1 17">Multi-pass membrane protein</topology>
    </subcellularLocation>
</comment>
<evidence type="ECO:0000256" key="15">
    <source>
        <dbReference type="ARBA" id="ARBA00032932"/>
    </source>
</evidence>
<keyword evidence="13 17" id="KW-0961">Cell wall biogenesis/degradation</keyword>
<sequence>MSYLQAIFLGLVQGIAEFLPISSSGHLLLFQTFFHMENYEEGHMLFSVLLHFGTLVAVCVYYWKDLVDMVLEFFRGIKSLARPEKGQSAPPPARRLVMLIVVATVPLFLILPVKGLMEKAFYNNIAVSFALLVTGCLLFFCDRLAKGRKNAKNATVLDAFLVGVAQAIGTIPGISRSGITISAGMLRGFDRKFAVRFSFLMSLPAVLGATILELADALGGTIDPALIPKYAVGVVVSGVVGYFAIRLVNLLSDKGKFGMFSYYCWVVGLGSLIAGLVVPIFNQ</sequence>
<evidence type="ECO:0000256" key="5">
    <source>
        <dbReference type="ARBA" id="ARBA00022475"/>
    </source>
</evidence>
<evidence type="ECO:0000256" key="17">
    <source>
        <dbReference type="HAMAP-Rule" id="MF_01006"/>
    </source>
</evidence>
<dbReference type="GO" id="GO:0046677">
    <property type="term" value="P:response to antibiotic"/>
    <property type="evidence" value="ECO:0007669"/>
    <property type="project" value="UniProtKB-UniRule"/>
</dbReference>
<dbReference type="GO" id="GO:0071555">
    <property type="term" value="P:cell wall organization"/>
    <property type="evidence" value="ECO:0007669"/>
    <property type="project" value="UniProtKB-KW"/>
</dbReference>
<feature type="transmembrane region" description="Helical" evidence="17">
    <location>
        <begin position="6"/>
        <end position="30"/>
    </location>
</feature>
<evidence type="ECO:0000256" key="16">
    <source>
        <dbReference type="ARBA" id="ARBA00047594"/>
    </source>
</evidence>
<dbReference type="InterPro" id="IPR003824">
    <property type="entry name" value="UppP"/>
</dbReference>
<dbReference type="EC" id="3.6.1.27" evidence="3 17"/>
<feature type="transmembrane region" description="Helical" evidence="17">
    <location>
        <begin position="96"/>
        <end position="113"/>
    </location>
</feature>
<evidence type="ECO:0000256" key="7">
    <source>
        <dbReference type="ARBA" id="ARBA00022801"/>
    </source>
</evidence>
<feature type="transmembrane region" description="Helical" evidence="17">
    <location>
        <begin position="193"/>
        <end position="215"/>
    </location>
</feature>
<dbReference type="Pfam" id="PF02673">
    <property type="entry name" value="BacA"/>
    <property type="match status" value="1"/>
</dbReference>
<comment type="similarity">
    <text evidence="2 17">Belongs to the UppP family.</text>
</comment>
<evidence type="ECO:0000256" key="3">
    <source>
        <dbReference type="ARBA" id="ARBA00012374"/>
    </source>
</evidence>
<comment type="function">
    <text evidence="17">Catalyzes the dephosphorylation of undecaprenyl diphosphate (UPP). Confers resistance to bacitracin.</text>
</comment>
<dbReference type="Proteomes" id="UP000823868">
    <property type="component" value="Unassembled WGS sequence"/>
</dbReference>
<evidence type="ECO:0000256" key="6">
    <source>
        <dbReference type="ARBA" id="ARBA00022692"/>
    </source>
</evidence>
<reference evidence="18" key="1">
    <citation type="journal article" date="2021" name="PeerJ">
        <title>Extensive microbial diversity within the chicken gut microbiome revealed by metagenomics and culture.</title>
        <authorList>
            <person name="Gilroy R."/>
            <person name="Ravi A."/>
            <person name="Getino M."/>
            <person name="Pursley I."/>
            <person name="Horton D.L."/>
            <person name="Alikhan N.F."/>
            <person name="Baker D."/>
            <person name="Gharbi K."/>
            <person name="Hall N."/>
            <person name="Watson M."/>
            <person name="Adriaenssens E.M."/>
            <person name="Foster-Nyarko E."/>
            <person name="Jarju S."/>
            <person name="Secka A."/>
            <person name="Antonio M."/>
            <person name="Oren A."/>
            <person name="Chaudhuri R.R."/>
            <person name="La Ragione R."/>
            <person name="Hildebrand F."/>
            <person name="Pallen M.J."/>
        </authorList>
    </citation>
    <scope>NUCLEOTIDE SEQUENCE</scope>
    <source>
        <strain evidence="18">ChiBcec16_6824</strain>
    </source>
</reference>
<dbReference type="HAMAP" id="MF_01006">
    <property type="entry name" value="Undec_diphosphatase"/>
    <property type="match status" value="1"/>
</dbReference>
<organism evidence="18 19">
    <name type="scientific">Candidatus Flavonifractor merdigallinarum</name>
    <dbReference type="NCBI Taxonomy" id="2838589"/>
    <lineage>
        <taxon>Bacteria</taxon>
        <taxon>Bacillati</taxon>
        <taxon>Bacillota</taxon>
        <taxon>Clostridia</taxon>
        <taxon>Eubacteriales</taxon>
        <taxon>Oscillospiraceae</taxon>
        <taxon>Flavonifractor</taxon>
    </lineage>
</organism>
<feature type="transmembrane region" description="Helical" evidence="17">
    <location>
        <begin position="227"/>
        <end position="248"/>
    </location>
</feature>